<keyword evidence="2" id="KW-1185">Reference proteome</keyword>
<evidence type="ECO:0000313" key="1">
    <source>
        <dbReference type="EMBL" id="TVY07257.1"/>
    </source>
</evidence>
<dbReference type="EMBL" id="VNJI01000040">
    <property type="protein sequence ID" value="TVY07257.1"/>
    <property type="molecule type" value="Genomic_DNA"/>
</dbReference>
<accession>A0A559K581</accession>
<dbReference type="Proteomes" id="UP000317036">
    <property type="component" value="Unassembled WGS sequence"/>
</dbReference>
<protein>
    <submittedName>
        <fullName evidence="1">Uncharacterized protein</fullName>
    </submittedName>
</protein>
<proteinExistence type="predicted"/>
<dbReference type="AlphaFoldDB" id="A0A559K581"/>
<organism evidence="1 2">
    <name type="scientific">Paenibacillus cremeus</name>
    <dbReference type="NCBI Taxonomy" id="2163881"/>
    <lineage>
        <taxon>Bacteria</taxon>
        <taxon>Bacillati</taxon>
        <taxon>Bacillota</taxon>
        <taxon>Bacilli</taxon>
        <taxon>Bacillales</taxon>
        <taxon>Paenibacillaceae</taxon>
        <taxon>Paenibacillus</taxon>
    </lineage>
</organism>
<dbReference type="RefSeq" id="WP_144852120.1">
    <property type="nucleotide sequence ID" value="NZ_VNJI01000040.1"/>
</dbReference>
<sequence length="89" mass="9182">MGVIRLFCVVGLKIDFTSGQFLHICDSGVSGCGVCGKHDGRSGHSTNGQTFSNATLMLDVTQMANKQNLAAASIYSSGDQEIATLGGGQ</sequence>
<evidence type="ECO:0000313" key="2">
    <source>
        <dbReference type="Proteomes" id="UP000317036"/>
    </source>
</evidence>
<gene>
    <name evidence="1" type="ORF">FPZ49_24815</name>
</gene>
<comment type="caution">
    <text evidence="1">The sequence shown here is derived from an EMBL/GenBank/DDBJ whole genome shotgun (WGS) entry which is preliminary data.</text>
</comment>
<name>A0A559K581_9BACL</name>
<reference evidence="1 2" key="1">
    <citation type="submission" date="2019-07" db="EMBL/GenBank/DDBJ databases">
        <authorList>
            <person name="Kim J."/>
        </authorList>
    </citation>
    <scope>NUCLEOTIDE SEQUENCE [LARGE SCALE GENOMIC DNA]</scope>
    <source>
        <strain evidence="1 2">JC52</strain>
    </source>
</reference>